<evidence type="ECO:0000259" key="6">
    <source>
        <dbReference type="PROSITE" id="PS50109"/>
    </source>
</evidence>
<reference evidence="9" key="1">
    <citation type="submission" date="2019-06" db="EMBL/GenBank/DDBJ databases">
        <authorList>
            <person name="Broberg M."/>
        </authorList>
    </citation>
    <scope>NUCLEOTIDE SEQUENCE [LARGE SCALE GENOMIC DNA]</scope>
</reference>
<dbReference type="Gene3D" id="3.30.565.10">
    <property type="entry name" value="Histidine kinase-like ATPase, C-terminal domain"/>
    <property type="match status" value="1"/>
</dbReference>
<dbReference type="Pfam" id="PF01590">
    <property type="entry name" value="GAF"/>
    <property type="match status" value="1"/>
</dbReference>
<accession>A0A9P0EKC0</accession>
<dbReference type="InterPro" id="IPR003594">
    <property type="entry name" value="HATPase_dom"/>
</dbReference>
<dbReference type="PRINTS" id="PR00344">
    <property type="entry name" value="BCTRLSENSOR"/>
</dbReference>
<dbReference type="InterPro" id="IPR001789">
    <property type="entry name" value="Sig_transdc_resp-reg_receiver"/>
</dbReference>
<evidence type="ECO:0000256" key="2">
    <source>
        <dbReference type="ARBA" id="ARBA00022679"/>
    </source>
</evidence>
<evidence type="ECO:0000313" key="8">
    <source>
        <dbReference type="EMBL" id="CAH0050515.1"/>
    </source>
</evidence>
<dbReference type="AlphaFoldDB" id="A0A9P0EKC0"/>
<dbReference type="SUPFAM" id="SSF55874">
    <property type="entry name" value="ATPase domain of HSP90 chaperone/DNA topoisomerase II/histidine kinase"/>
    <property type="match status" value="1"/>
</dbReference>
<evidence type="ECO:0000256" key="1">
    <source>
        <dbReference type="ARBA" id="ARBA00022553"/>
    </source>
</evidence>
<feature type="region of interest" description="Disordered" evidence="5">
    <location>
        <begin position="316"/>
        <end position="376"/>
    </location>
</feature>
<name>A0A9P0EKC0_9HYPO</name>
<evidence type="ECO:0000256" key="5">
    <source>
        <dbReference type="SAM" id="MobiDB-lite"/>
    </source>
</evidence>
<dbReference type="InterPro" id="IPR029016">
    <property type="entry name" value="GAF-like_dom_sf"/>
</dbReference>
<dbReference type="OrthoDB" id="303614at2759"/>
<dbReference type="InterPro" id="IPR036097">
    <property type="entry name" value="HisK_dim/P_sf"/>
</dbReference>
<feature type="compositionally biased region" description="Pro residues" evidence="5">
    <location>
        <begin position="1081"/>
        <end position="1090"/>
    </location>
</feature>
<keyword evidence="9" id="KW-1185">Reference proteome</keyword>
<dbReference type="InterPro" id="IPR005467">
    <property type="entry name" value="His_kinase_dom"/>
</dbReference>
<keyword evidence="2" id="KW-0808">Transferase</keyword>
<feature type="compositionally biased region" description="Pro residues" evidence="5">
    <location>
        <begin position="1100"/>
        <end position="1109"/>
    </location>
</feature>
<feature type="domain" description="Histidine kinase" evidence="6">
    <location>
        <begin position="626"/>
        <end position="895"/>
    </location>
</feature>
<dbReference type="InterPro" id="IPR003661">
    <property type="entry name" value="HisK_dim/P_dom"/>
</dbReference>
<evidence type="ECO:0000313" key="9">
    <source>
        <dbReference type="Proteomes" id="UP000775872"/>
    </source>
</evidence>
<feature type="region of interest" description="Disordered" evidence="5">
    <location>
        <begin position="98"/>
        <end position="118"/>
    </location>
</feature>
<dbReference type="InterPro" id="IPR036890">
    <property type="entry name" value="HATPase_C_sf"/>
</dbReference>
<dbReference type="CDD" id="cd00082">
    <property type="entry name" value="HisKA"/>
    <property type="match status" value="1"/>
</dbReference>
<dbReference type="InterPro" id="IPR003018">
    <property type="entry name" value="GAF"/>
</dbReference>
<feature type="compositionally biased region" description="Polar residues" evidence="5">
    <location>
        <begin position="527"/>
        <end position="538"/>
    </location>
</feature>
<dbReference type="SUPFAM" id="SSF55781">
    <property type="entry name" value="GAF domain-like"/>
    <property type="match status" value="1"/>
</dbReference>
<dbReference type="InterPro" id="IPR011006">
    <property type="entry name" value="CheY-like_superfamily"/>
</dbReference>
<dbReference type="InterPro" id="IPR004358">
    <property type="entry name" value="Sig_transdc_His_kin-like_C"/>
</dbReference>
<dbReference type="GO" id="GO:0000155">
    <property type="term" value="F:phosphorelay sensor kinase activity"/>
    <property type="evidence" value="ECO:0007669"/>
    <property type="project" value="InterPro"/>
</dbReference>
<keyword evidence="1 4" id="KW-0597">Phosphoprotein</keyword>
<comment type="caution">
    <text evidence="8">The sequence shown here is derived from an EMBL/GenBank/DDBJ whole genome shotgun (WGS) entry which is preliminary data.</text>
</comment>
<dbReference type="SMART" id="SM00387">
    <property type="entry name" value="HATPase_c"/>
    <property type="match status" value="1"/>
</dbReference>
<evidence type="ECO:0000259" key="7">
    <source>
        <dbReference type="PROSITE" id="PS50110"/>
    </source>
</evidence>
<feature type="region of interest" description="Disordered" evidence="5">
    <location>
        <begin position="504"/>
        <end position="546"/>
    </location>
</feature>
<feature type="modified residue" description="4-aspartylphosphate" evidence="4">
    <location>
        <position position="1175"/>
    </location>
</feature>
<dbReference type="FunFam" id="1.10.287.130:FF:000023">
    <property type="entry name" value="Sensor histidine kinase/response regulator, putative"/>
    <property type="match status" value="1"/>
</dbReference>
<dbReference type="Pfam" id="PF02518">
    <property type="entry name" value="HATPase_c"/>
    <property type="match status" value="1"/>
</dbReference>
<dbReference type="Pfam" id="PF00072">
    <property type="entry name" value="Response_reg"/>
    <property type="match status" value="1"/>
</dbReference>
<dbReference type="Proteomes" id="UP000775872">
    <property type="component" value="Unassembled WGS sequence"/>
</dbReference>
<dbReference type="SMART" id="SM00388">
    <property type="entry name" value="HisKA"/>
    <property type="match status" value="1"/>
</dbReference>
<dbReference type="PROSITE" id="PS50110">
    <property type="entry name" value="RESPONSE_REGULATORY"/>
    <property type="match status" value="1"/>
</dbReference>
<evidence type="ECO:0000256" key="3">
    <source>
        <dbReference type="ARBA" id="ARBA00022777"/>
    </source>
</evidence>
<dbReference type="Gene3D" id="3.40.50.2300">
    <property type="match status" value="1"/>
</dbReference>
<feature type="domain" description="Response regulatory" evidence="7">
    <location>
        <begin position="1115"/>
        <end position="1244"/>
    </location>
</feature>
<gene>
    <name evidence="8" type="ORF">CSOL1703_00002487</name>
</gene>
<proteinExistence type="predicted"/>
<dbReference type="Gene3D" id="3.30.450.40">
    <property type="match status" value="1"/>
</dbReference>
<feature type="region of interest" description="Disordered" evidence="5">
    <location>
        <begin position="1081"/>
        <end position="1109"/>
    </location>
</feature>
<keyword evidence="3" id="KW-0418">Kinase</keyword>
<organism evidence="8 9">
    <name type="scientific">Clonostachys solani</name>
    <dbReference type="NCBI Taxonomy" id="160281"/>
    <lineage>
        <taxon>Eukaryota</taxon>
        <taxon>Fungi</taxon>
        <taxon>Dikarya</taxon>
        <taxon>Ascomycota</taxon>
        <taxon>Pezizomycotina</taxon>
        <taxon>Sordariomycetes</taxon>
        <taxon>Hypocreomycetidae</taxon>
        <taxon>Hypocreales</taxon>
        <taxon>Bionectriaceae</taxon>
        <taxon>Clonostachys</taxon>
    </lineage>
</organism>
<dbReference type="SUPFAM" id="SSF52172">
    <property type="entry name" value="CheY-like"/>
    <property type="match status" value="1"/>
</dbReference>
<reference evidence="8 9" key="2">
    <citation type="submission" date="2021-10" db="EMBL/GenBank/DDBJ databases">
        <authorList>
            <person name="Piombo E."/>
        </authorList>
    </citation>
    <scope>NUCLEOTIDE SEQUENCE [LARGE SCALE GENOMIC DNA]</scope>
</reference>
<dbReference type="Pfam" id="PF00512">
    <property type="entry name" value="HisKA"/>
    <property type="match status" value="1"/>
</dbReference>
<dbReference type="Gene3D" id="1.10.287.130">
    <property type="match status" value="1"/>
</dbReference>
<dbReference type="InterPro" id="IPR050956">
    <property type="entry name" value="2C_system_His_kinase"/>
</dbReference>
<dbReference type="PROSITE" id="PS50109">
    <property type="entry name" value="HIS_KIN"/>
    <property type="match status" value="1"/>
</dbReference>
<dbReference type="PANTHER" id="PTHR43719">
    <property type="entry name" value="TWO-COMPONENT HISTIDINE KINASE"/>
    <property type="match status" value="1"/>
</dbReference>
<dbReference type="EMBL" id="CABFOC020000035">
    <property type="protein sequence ID" value="CAH0050515.1"/>
    <property type="molecule type" value="Genomic_DNA"/>
</dbReference>
<feature type="compositionally biased region" description="Polar residues" evidence="5">
    <location>
        <begin position="431"/>
        <end position="442"/>
    </location>
</feature>
<feature type="region of interest" description="Disordered" evidence="5">
    <location>
        <begin position="418"/>
        <end position="458"/>
    </location>
</feature>
<protein>
    <submittedName>
        <fullName evidence="8">Uncharacterized protein</fullName>
    </submittedName>
</protein>
<feature type="compositionally biased region" description="Low complexity" evidence="5">
    <location>
        <begin position="105"/>
        <end position="118"/>
    </location>
</feature>
<dbReference type="CDD" id="cd17546">
    <property type="entry name" value="REC_hyHK_CKI1_RcsC-like"/>
    <property type="match status" value="1"/>
</dbReference>
<sequence length="1244" mass="135029">MSGSSELKREREVQGYAQSWKAAQGSSLNVALNVDSIELYELRGNGFTPRASRDKALTAFAQLAVFRLGVTRGMISLIDQTAQHVLAEATRNLKLVDLDGQSDHSPSSRAPNVSASSSPTVKSHAIAHNDLWCRYFLLGWAGVVKMCFVIVGASIVSRGDAICEHALTSTCTGKDPDCDRTYTAAGLIIPNCQDDPRFCNRPYVKSEPGIRFYAAVPIVSRNGHKIGVYSVSDEKPRDGLTIDELQFLQGVAQAVMEHLEWARDRVDRFKGERIVRGLAAFIEGCAPMCDESKEQVPKSPSTVRPPEMSLVAARRPNMARTNSQIRGGAVKLKEVDKRRRASSVGPTQTDTAASATPSLPEATPSPRKKASNKCKADGLSRMFHRAAEILRQATLADGVILFGATTTDSKEMLRALRSGGHRSDDDDDDGCSTTQFNTSGSENGAGLDSSDSDTSPSARPCQIFSYSLADEKARAGIEQGTALSLGALEKYFRLFPRGKTFSFTDEGSGLSSEDDSASDREPPLTPGDNNEQQCGQSRPSRKVKMDHRELLKKIPGAKSVVFVPLFDHVDDRLYGGCFLWTSVNGRIMNLDADLSYLRAFSNAIMSSVGRTNTHKNEAAKTTFIASISHELRSPLHGILGAAEFLKDMTGDPYQTALIDSISICGKTLLDTLNHVLDYSKINRLGGLQMRRGVRQNKLINLNPDSLESMNMTAAVDLAVVLEEVVGAISAGHTFKLPGSHITGTTGGMATLLPVGPSTPGVEGSVSIILDIDHKISWMVRTQPGAIRRIIMNLFGNALKYTSTGYVLVSLRGQLNADKSKINALIRIEDTGKGMSEEFKRNRLFVPFSQEDSFQPGTGLGLSIVKQIVDSLHGNLEVKSEQYKGTEIDVRLRFTPGPSGDSAPSDETMRAVAKRTQGKQVVLLKEEQYPETQGSPPTCQKLTDKLSDTCRNWFGMKVAQEGSPDAANPDIFVYCEPPPHEILIRRVQKLLKSSSCEKIPIVLVVCPNAEQAVRVKQCQGASLSSLPVIVEVIPQPCGPRKIGRVITHCLDTADKMALNLPLPPEVRLPTFPLPSPPLPAVPPPSPLPLNPETPSLAVEVPAPPSPPGPKPGNKLHLLLVDDNKINLQLLVMFMKKCRFTYEVAENGQEALDKFKAGCLNGPGGGSAKRFDFVLMDISMPVMNGIEATKHIRAFERENKLSRSNVIALTGLASADTRREADAAGVDIYLPKPVKFAELKSLLSTE</sequence>
<evidence type="ECO:0000256" key="4">
    <source>
        <dbReference type="PROSITE-ProRule" id="PRU00169"/>
    </source>
</evidence>
<dbReference type="SMART" id="SM00448">
    <property type="entry name" value="REC"/>
    <property type="match status" value="1"/>
</dbReference>
<dbReference type="PANTHER" id="PTHR43719:SF28">
    <property type="entry name" value="PEROXIDE STRESS-ACTIVATED HISTIDINE KINASE MAK1-RELATED"/>
    <property type="match status" value="1"/>
</dbReference>
<feature type="compositionally biased region" description="Polar residues" evidence="5">
    <location>
        <begin position="344"/>
        <end position="357"/>
    </location>
</feature>
<dbReference type="SUPFAM" id="SSF47384">
    <property type="entry name" value="Homodimeric domain of signal transducing histidine kinase"/>
    <property type="match status" value="1"/>
</dbReference>